<dbReference type="EMBL" id="CP020946">
    <property type="protein sequence ID" value="ASD62789.1"/>
    <property type="molecule type" value="Genomic_DNA"/>
</dbReference>
<dbReference type="RefSeq" id="WP_015092092.1">
    <property type="nucleotide sequence ID" value="NZ_CP020946.1"/>
</dbReference>
<dbReference type="SUPFAM" id="SSF49482">
    <property type="entry name" value="Aromatic compound dioxygenase"/>
    <property type="match status" value="1"/>
</dbReference>
<organism evidence="2 3">
    <name type="scientific">Bdellovibrio bacteriovorus</name>
    <dbReference type="NCBI Taxonomy" id="959"/>
    <lineage>
        <taxon>Bacteria</taxon>
        <taxon>Pseudomonadati</taxon>
        <taxon>Bdellovibrionota</taxon>
        <taxon>Bdellovibrionia</taxon>
        <taxon>Bdellovibrionales</taxon>
        <taxon>Pseudobdellovibrionaceae</taxon>
        <taxon>Bdellovibrio</taxon>
    </lineage>
</organism>
<keyword evidence="2" id="KW-0560">Oxidoreductase</keyword>
<dbReference type="Gene3D" id="2.60.130.10">
    <property type="entry name" value="Aromatic compound dioxygenase"/>
    <property type="match status" value="1"/>
</dbReference>
<dbReference type="GO" id="GO:0016702">
    <property type="term" value="F:oxidoreductase activity, acting on single donors with incorporation of molecular oxygen, incorporation of two atoms of oxygen"/>
    <property type="evidence" value="ECO:0007669"/>
    <property type="project" value="InterPro"/>
</dbReference>
<gene>
    <name evidence="2" type="ORF">B9G79_04005</name>
</gene>
<proteinExistence type="predicted"/>
<dbReference type="InterPro" id="IPR000627">
    <property type="entry name" value="Intradiol_dOase_C"/>
</dbReference>
<dbReference type="Pfam" id="PF00775">
    <property type="entry name" value="Dioxygenase_C"/>
    <property type="match status" value="1"/>
</dbReference>
<protein>
    <submittedName>
        <fullName evidence="2">Intradiol ring-cleavage dioxygenase</fullName>
    </submittedName>
</protein>
<dbReference type="GO" id="GO:0008199">
    <property type="term" value="F:ferric iron binding"/>
    <property type="evidence" value="ECO:0007669"/>
    <property type="project" value="InterPro"/>
</dbReference>
<dbReference type="InterPro" id="IPR006311">
    <property type="entry name" value="TAT_signal"/>
</dbReference>
<accession>A0A1Z3N5P3</accession>
<name>A0A1Z3N5P3_BDEBC</name>
<evidence type="ECO:0000313" key="3">
    <source>
        <dbReference type="Proteomes" id="UP000197003"/>
    </source>
</evidence>
<dbReference type="OrthoDB" id="9805815at2"/>
<dbReference type="AlphaFoldDB" id="A0A1Z3N5P3"/>
<reference evidence="2 3" key="1">
    <citation type="submission" date="2017-04" db="EMBL/GenBank/DDBJ databases">
        <title>Whole genome sequence of Bdellovibrio bacteriovorus strain SSB218315.</title>
        <authorList>
            <person name="Oyedara O."/>
            <person name="Rodriguez-Perez M.A."/>
        </authorList>
    </citation>
    <scope>NUCLEOTIDE SEQUENCE [LARGE SCALE GENOMIC DNA]</scope>
    <source>
        <strain evidence="2 3">SSB218315</strain>
    </source>
</reference>
<dbReference type="InterPro" id="IPR015889">
    <property type="entry name" value="Intradiol_dOase_core"/>
</dbReference>
<evidence type="ECO:0000259" key="1">
    <source>
        <dbReference type="Pfam" id="PF00775"/>
    </source>
</evidence>
<dbReference type="Proteomes" id="UP000197003">
    <property type="component" value="Chromosome"/>
</dbReference>
<dbReference type="PROSITE" id="PS51257">
    <property type="entry name" value="PROKAR_LIPOPROTEIN"/>
    <property type="match status" value="1"/>
</dbReference>
<feature type="domain" description="Intradiol ring-cleavage dioxygenases" evidence="1">
    <location>
        <begin position="101"/>
        <end position="178"/>
    </location>
</feature>
<evidence type="ECO:0000313" key="2">
    <source>
        <dbReference type="EMBL" id="ASD62789.1"/>
    </source>
</evidence>
<sequence length="269" mass="28268">MEIKRLSRRELIKYGGIALFGAAAGGVLAGCSQTNFSNAVADGAESVSDGNGGSCAQIPSETAGPYPAHDDSAINVLRLNGIVRSDIRSSLNTGGYTGSSTATGVPLTLTLNLLDVNASCAPLAGYAIYLWHCDINGKYSMYSSGVTSETYLRGVQQTDSNGSVTFQTIFPGCYDGRMTHIHFEIYPSMAEAVDDSYIVRTSQLTFPLATSSSVYNNASGYSASKTNFNKISFATDNVFSDGTAYQMASIQSGNYSSGFVASLDVGIKA</sequence>
<dbReference type="PANTHER" id="PTHR34315">
    <property type="match status" value="1"/>
</dbReference>
<dbReference type="PANTHER" id="PTHR34315:SF1">
    <property type="entry name" value="INTRADIOL RING-CLEAVAGE DIOXYGENASES DOMAIN-CONTAINING PROTEIN-RELATED"/>
    <property type="match status" value="1"/>
</dbReference>
<keyword evidence="2" id="KW-0223">Dioxygenase</keyword>
<dbReference type="PROSITE" id="PS51318">
    <property type="entry name" value="TAT"/>
    <property type="match status" value="1"/>
</dbReference>